<dbReference type="GO" id="GO:0005524">
    <property type="term" value="F:ATP binding"/>
    <property type="evidence" value="ECO:0007669"/>
    <property type="project" value="UniProtKB-KW"/>
</dbReference>
<dbReference type="Proteomes" id="UP000264071">
    <property type="component" value="Unassembled WGS sequence"/>
</dbReference>
<dbReference type="SUPFAM" id="SSF52540">
    <property type="entry name" value="P-loop containing nucleoside triphosphate hydrolases"/>
    <property type="match status" value="1"/>
</dbReference>
<evidence type="ECO:0000259" key="3">
    <source>
        <dbReference type="Pfam" id="PF06414"/>
    </source>
</evidence>
<reference evidence="4 5" key="1">
    <citation type="journal article" date="2018" name="Nat. Biotechnol.">
        <title>A standardized bacterial taxonomy based on genome phylogeny substantially revises the tree of life.</title>
        <authorList>
            <person name="Parks D.H."/>
            <person name="Chuvochina M."/>
            <person name="Waite D.W."/>
            <person name="Rinke C."/>
            <person name="Skarshewski A."/>
            <person name="Chaumeil P.A."/>
            <person name="Hugenholtz P."/>
        </authorList>
    </citation>
    <scope>NUCLEOTIDE SEQUENCE [LARGE SCALE GENOMIC DNA]</scope>
    <source>
        <strain evidence="4">UBA8844</strain>
    </source>
</reference>
<proteinExistence type="predicted"/>
<evidence type="ECO:0000256" key="2">
    <source>
        <dbReference type="ARBA" id="ARBA00022840"/>
    </source>
</evidence>
<gene>
    <name evidence="4" type="ORF">DGD08_06890</name>
</gene>
<dbReference type="AlphaFoldDB" id="A0A3D4V716"/>
<sequence>MKSLGQAIDTLLQVQSQANKPLAVILAGHNGSGKSTMWYGVLADLLQIPLINADRMMMSILPEKAAEGDPLPDWATSLRDRNADWMVVAQKGVEAFVAQALARTVPFAMETVFSQWIVQPHGKIDSKIDLIRAMQTHGYFVILIFVGLSSHHLSIGRVLARVAKGGHAVDIDKLESRFPRTQFAVQQAAPIADATIFVDNSRSPEEAYTVCRVQIGTKQHFDLRCDDAPPEIAQWMDKACPTVSY</sequence>
<dbReference type="PANTHER" id="PTHR39206">
    <property type="entry name" value="SLL8004 PROTEIN"/>
    <property type="match status" value="1"/>
</dbReference>
<evidence type="ECO:0000313" key="4">
    <source>
        <dbReference type="EMBL" id="HCT56926.1"/>
    </source>
</evidence>
<evidence type="ECO:0000313" key="5">
    <source>
        <dbReference type="Proteomes" id="UP000264071"/>
    </source>
</evidence>
<protein>
    <submittedName>
        <fullName evidence="4">Toxin</fullName>
    </submittedName>
</protein>
<evidence type="ECO:0000256" key="1">
    <source>
        <dbReference type="ARBA" id="ARBA00022741"/>
    </source>
</evidence>
<keyword evidence="2" id="KW-0067">ATP-binding</keyword>
<dbReference type="Pfam" id="PF06414">
    <property type="entry name" value="Zeta_toxin"/>
    <property type="match status" value="1"/>
</dbReference>
<dbReference type="PANTHER" id="PTHR39206:SF1">
    <property type="entry name" value="SLL8004 PROTEIN"/>
    <property type="match status" value="1"/>
</dbReference>
<dbReference type="InterPro" id="IPR027417">
    <property type="entry name" value="P-loop_NTPase"/>
</dbReference>
<keyword evidence="1" id="KW-0547">Nucleotide-binding</keyword>
<dbReference type="OMA" id="QGECAFM"/>
<feature type="domain" description="Zeta toxin" evidence="3">
    <location>
        <begin position="10"/>
        <end position="185"/>
    </location>
</feature>
<accession>A0A3D4V716</accession>
<name>A0A3D4V716_9BACT</name>
<dbReference type="EMBL" id="DPIY01000006">
    <property type="protein sequence ID" value="HCT56926.1"/>
    <property type="molecule type" value="Genomic_DNA"/>
</dbReference>
<dbReference type="GO" id="GO:0016301">
    <property type="term" value="F:kinase activity"/>
    <property type="evidence" value="ECO:0007669"/>
    <property type="project" value="InterPro"/>
</dbReference>
<organism evidence="4 5">
    <name type="scientific">Gemmatimonas aurantiaca</name>
    <dbReference type="NCBI Taxonomy" id="173480"/>
    <lineage>
        <taxon>Bacteria</taxon>
        <taxon>Pseudomonadati</taxon>
        <taxon>Gemmatimonadota</taxon>
        <taxon>Gemmatimonadia</taxon>
        <taxon>Gemmatimonadales</taxon>
        <taxon>Gemmatimonadaceae</taxon>
        <taxon>Gemmatimonas</taxon>
    </lineage>
</organism>
<comment type="caution">
    <text evidence="4">The sequence shown here is derived from an EMBL/GenBank/DDBJ whole genome shotgun (WGS) entry which is preliminary data.</text>
</comment>
<dbReference type="InterPro" id="IPR010488">
    <property type="entry name" value="Zeta_toxin_domain"/>
</dbReference>
<dbReference type="Gene3D" id="3.40.50.300">
    <property type="entry name" value="P-loop containing nucleotide triphosphate hydrolases"/>
    <property type="match status" value="1"/>
</dbReference>